<comment type="caution">
    <text evidence="2">The sequence shown here is derived from an EMBL/GenBank/DDBJ whole genome shotgun (WGS) entry which is preliminary data.</text>
</comment>
<keyword evidence="3" id="KW-1185">Reference proteome</keyword>
<feature type="transmembrane region" description="Helical" evidence="1">
    <location>
        <begin position="116"/>
        <end position="134"/>
    </location>
</feature>
<dbReference type="Proteomes" id="UP001299970">
    <property type="component" value="Unassembled WGS sequence"/>
</dbReference>
<evidence type="ECO:0000313" key="3">
    <source>
        <dbReference type="Proteomes" id="UP001299970"/>
    </source>
</evidence>
<keyword evidence="1" id="KW-0812">Transmembrane</keyword>
<evidence type="ECO:0008006" key="4">
    <source>
        <dbReference type="Google" id="ProtNLM"/>
    </source>
</evidence>
<feature type="transmembrane region" description="Helical" evidence="1">
    <location>
        <begin position="67"/>
        <end position="83"/>
    </location>
</feature>
<evidence type="ECO:0000256" key="1">
    <source>
        <dbReference type="SAM" id="Phobius"/>
    </source>
</evidence>
<dbReference type="EMBL" id="JAKXMK010000008">
    <property type="protein sequence ID" value="MCH6166142.1"/>
    <property type="molecule type" value="Genomic_DNA"/>
</dbReference>
<feature type="transmembrane region" description="Helical" evidence="1">
    <location>
        <begin position="90"/>
        <end position="110"/>
    </location>
</feature>
<proteinExistence type="predicted"/>
<dbReference type="RefSeq" id="WP_241036177.1">
    <property type="nucleotide sequence ID" value="NZ_BAAAJF010000020.1"/>
</dbReference>
<feature type="transmembrane region" description="Helical" evidence="1">
    <location>
        <begin position="7"/>
        <end position="30"/>
    </location>
</feature>
<name>A0ABS9TCB3_9PSEU</name>
<gene>
    <name evidence="2" type="ORF">MMF94_10650</name>
</gene>
<organism evidence="2 3">
    <name type="scientific">Pseudonocardia alaniniphila</name>
    <dbReference type="NCBI Taxonomy" id="75291"/>
    <lineage>
        <taxon>Bacteria</taxon>
        <taxon>Bacillati</taxon>
        <taxon>Actinomycetota</taxon>
        <taxon>Actinomycetes</taxon>
        <taxon>Pseudonocardiales</taxon>
        <taxon>Pseudonocardiaceae</taxon>
        <taxon>Pseudonocardia</taxon>
    </lineage>
</organism>
<sequence>MRTVYRVLAYVIALEVLVQGAMITFAVFGLRHWIDEGGVLDETIVQNHAEGFGEVVGFRLHATNEQVIVPAIAVLLLISAFCAKVPKAVMWAVIVLLSVVVQVLLGLFALDAPALGILHGINGILLFAFALVAARSADVSGAGPLRASRDAADLGRSGVIRSTR</sequence>
<keyword evidence="1" id="KW-1133">Transmembrane helix</keyword>
<accession>A0ABS9TCB3</accession>
<evidence type="ECO:0000313" key="2">
    <source>
        <dbReference type="EMBL" id="MCH6166142.1"/>
    </source>
</evidence>
<reference evidence="2 3" key="1">
    <citation type="submission" date="2022-03" db="EMBL/GenBank/DDBJ databases">
        <title>Pseudonocardia alaer sp. nov., a novel actinomycete isolated from reed forest soil.</title>
        <authorList>
            <person name="Wang L."/>
        </authorList>
    </citation>
    <scope>NUCLEOTIDE SEQUENCE [LARGE SCALE GENOMIC DNA]</scope>
    <source>
        <strain evidence="2 3">Y-16303</strain>
    </source>
</reference>
<protein>
    <recommendedName>
        <fullName evidence="4">Cytochrome c oxidase assembly protein subunit 15</fullName>
    </recommendedName>
</protein>
<keyword evidence="1" id="KW-0472">Membrane</keyword>